<name>A0A858U2Y9_9MOLU</name>
<feature type="transmembrane region" description="Helical" evidence="1">
    <location>
        <begin position="30"/>
        <end position="48"/>
    </location>
</feature>
<keyword evidence="1" id="KW-0472">Membrane</keyword>
<protein>
    <submittedName>
        <fullName evidence="2">Uncharacterized protein</fullName>
    </submittedName>
</protein>
<dbReference type="AlphaFoldDB" id="A0A858U2Y9"/>
<evidence type="ECO:0000313" key="3">
    <source>
        <dbReference type="Proteomes" id="UP000501060"/>
    </source>
</evidence>
<evidence type="ECO:0000256" key="1">
    <source>
        <dbReference type="SAM" id="Phobius"/>
    </source>
</evidence>
<gene>
    <name evidence="2" type="ORF">HGG69_00645</name>
</gene>
<evidence type="ECO:0000313" key="2">
    <source>
        <dbReference type="EMBL" id="QJG66840.1"/>
    </source>
</evidence>
<sequence>MAIILIVGYLLLILYNLFYANKQTKIPLIKLLIIGISVQFAWEFALLINNIRPWNSSSIHTLAINSLIETNLGLPYIYLIFLRVEKNITIKQWFNTNNRKNTQK</sequence>
<dbReference type="EMBL" id="CP051481">
    <property type="protein sequence ID" value="QJG66840.1"/>
    <property type="molecule type" value="Genomic_DNA"/>
</dbReference>
<proteinExistence type="predicted"/>
<organism evidence="2 3">
    <name type="scientific">Mycoplasma phocoenae</name>
    <dbReference type="NCBI Taxonomy" id="754517"/>
    <lineage>
        <taxon>Bacteria</taxon>
        <taxon>Bacillati</taxon>
        <taxon>Mycoplasmatota</taxon>
        <taxon>Mollicutes</taxon>
        <taxon>Mycoplasmataceae</taxon>
        <taxon>Mycoplasma</taxon>
    </lineage>
</organism>
<dbReference type="KEGG" id="mphe:HGG69_00645"/>
<accession>A0A858U2Y9</accession>
<keyword evidence="1" id="KW-0812">Transmembrane</keyword>
<dbReference type="Proteomes" id="UP000501060">
    <property type="component" value="Chromosome"/>
</dbReference>
<keyword evidence="1" id="KW-1133">Transmembrane helix</keyword>
<dbReference type="RefSeq" id="WP_169604891.1">
    <property type="nucleotide sequence ID" value="NZ_CP051481.1"/>
</dbReference>
<reference evidence="2 3" key="1">
    <citation type="submission" date="2020-04" db="EMBL/GenBank/DDBJ databases">
        <title>Novel Mycoplasma species detected in Phocoena phocoena (harbor porpoise) from the USA.</title>
        <authorList>
            <person name="Volokhov D.V."/>
        </authorList>
    </citation>
    <scope>NUCLEOTIDE SEQUENCE [LARGE SCALE GENOMIC DNA]</scope>
    <source>
        <strain evidence="2 3">Phocoena C-264-GEN</strain>
    </source>
</reference>
<keyword evidence="3" id="KW-1185">Reference proteome</keyword>